<evidence type="ECO:0000313" key="2">
    <source>
        <dbReference type="Proteomes" id="UP000077465"/>
    </source>
</evidence>
<accession>A0AAC8PVF6</accession>
<evidence type="ECO:0000313" key="1">
    <source>
        <dbReference type="EMBL" id="AKG07062.1"/>
    </source>
</evidence>
<dbReference type="Proteomes" id="UP000077465">
    <property type="component" value="Chromosome"/>
</dbReference>
<name>A0AAC8PVF6_9GAMM</name>
<dbReference type="RefSeq" id="WP_046699120.1">
    <property type="nucleotide sequence ID" value="NZ_CP011376.1"/>
</dbReference>
<dbReference type="AlphaFoldDB" id="A0AAC8PVF6"/>
<proteinExistence type="predicted"/>
<dbReference type="EMBL" id="CP011376">
    <property type="protein sequence ID" value="AKG07062.1"/>
    <property type="molecule type" value="Genomic_DNA"/>
</dbReference>
<organism evidence="1 2">
    <name type="scientific">Moraxella bovoculi</name>
    <dbReference type="NCBI Taxonomy" id="386891"/>
    <lineage>
        <taxon>Bacteria</taxon>
        <taxon>Pseudomonadati</taxon>
        <taxon>Pseudomonadota</taxon>
        <taxon>Gammaproteobacteria</taxon>
        <taxon>Moraxellales</taxon>
        <taxon>Moraxellaceae</taxon>
        <taxon>Moraxella</taxon>
    </lineage>
</organism>
<protein>
    <submittedName>
        <fullName evidence="1">Uncharacterized protein</fullName>
    </submittedName>
</protein>
<gene>
    <name evidence="1" type="ORF">AAX06_01450</name>
</gene>
<reference evidence="1 2" key="1">
    <citation type="submission" date="2015-05" db="EMBL/GenBank/DDBJ databases">
        <authorList>
            <person name="Dickey A."/>
            <person name="Clawson M."/>
            <person name="Bono J."/>
            <person name="Loy J.D."/>
        </authorList>
    </citation>
    <scope>NUCLEOTIDE SEQUENCE [LARGE SCALE GENOMIC DNA]</scope>
    <source>
        <strain evidence="1 2">22581</strain>
    </source>
</reference>
<sequence length="91" mass="10711">MAKQENYVRTQVRLENDVYHLLKEYSQANELSMNEAMNRLLFDAMMRELADDNFDEKQQLLEMATAQLPHFSLKEIRDVCAIIHYIGMTKG</sequence>